<feature type="transmembrane region" description="Helical" evidence="1">
    <location>
        <begin position="12"/>
        <end position="33"/>
    </location>
</feature>
<proteinExistence type="predicted"/>
<organism evidence="2">
    <name type="scientific">hydrothermal vent metagenome</name>
    <dbReference type="NCBI Taxonomy" id="652676"/>
    <lineage>
        <taxon>unclassified sequences</taxon>
        <taxon>metagenomes</taxon>
        <taxon>ecological metagenomes</taxon>
    </lineage>
</organism>
<evidence type="ECO:0000313" key="2">
    <source>
        <dbReference type="EMBL" id="VAW92496.1"/>
    </source>
</evidence>
<reference evidence="2" key="1">
    <citation type="submission" date="2018-06" db="EMBL/GenBank/DDBJ databases">
        <authorList>
            <person name="Zhirakovskaya E."/>
        </authorList>
    </citation>
    <scope>NUCLEOTIDE SEQUENCE</scope>
</reference>
<keyword evidence="1" id="KW-0472">Membrane</keyword>
<keyword evidence="1" id="KW-1133">Transmembrane helix</keyword>
<name>A0A3B1AIK5_9ZZZZ</name>
<dbReference type="EMBL" id="UOFR01000015">
    <property type="protein sequence ID" value="VAW92496.1"/>
    <property type="molecule type" value="Genomic_DNA"/>
</dbReference>
<accession>A0A3B1AIK5</accession>
<dbReference type="AlphaFoldDB" id="A0A3B1AIK5"/>
<sequence>MPNANRHKLLKFIYAPKFLGSLNLLVIVLLLTKLVYFEFVNPSLLLSALTLVSVLWLVRCSRRKANKLFQNRLMDNIRYNMKEEKHLKFEPVPGIAYSYEIAEEINSAMKSLCTMRHMISSVTGNLARHATSVSVTASTVAMQMAEQISKTDEVTALVDHMQGVFSHAIEIANNTVNVANKSENEGNSGKLIMTQAMASVSKLSHSVTETGGLVKQLGEEKVFY</sequence>
<dbReference type="SUPFAM" id="SSF58104">
    <property type="entry name" value="Methyl-accepting chemotaxis protein (MCP) signaling domain"/>
    <property type="match status" value="1"/>
</dbReference>
<protein>
    <recommendedName>
        <fullName evidence="3">Methyl-accepting transducer domain-containing protein</fullName>
    </recommendedName>
</protein>
<evidence type="ECO:0000256" key="1">
    <source>
        <dbReference type="SAM" id="Phobius"/>
    </source>
</evidence>
<gene>
    <name evidence="2" type="ORF">MNBD_GAMMA21-532</name>
</gene>
<feature type="transmembrane region" description="Helical" evidence="1">
    <location>
        <begin position="39"/>
        <end position="58"/>
    </location>
</feature>
<dbReference type="Gene3D" id="1.10.287.950">
    <property type="entry name" value="Methyl-accepting chemotaxis protein"/>
    <property type="match status" value="1"/>
</dbReference>
<keyword evidence="1" id="KW-0812">Transmembrane</keyword>
<evidence type="ECO:0008006" key="3">
    <source>
        <dbReference type="Google" id="ProtNLM"/>
    </source>
</evidence>